<organism evidence="2 3">
    <name type="scientific">Coccomyxa subellipsoidea</name>
    <dbReference type="NCBI Taxonomy" id="248742"/>
    <lineage>
        <taxon>Eukaryota</taxon>
        <taxon>Viridiplantae</taxon>
        <taxon>Chlorophyta</taxon>
        <taxon>core chlorophytes</taxon>
        <taxon>Trebouxiophyceae</taxon>
        <taxon>Trebouxiophyceae incertae sedis</taxon>
        <taxon>Coccomyxaceae</taxon>
        <taxon>Coccomyxa</taxon>
    </lineage>
</organism>
<sequence>MPQFLLLSELGPERGTIVSPKHCQHPVLRVTAGTQLRWRKSSVRPKNVETQIQTKAMGGTNNPINSTGQRIACKTTKQRLTGTKNRNIIEPPHETLEPTPGNP</sequence>
<dbReference type="Proteomes" id="UP001491310">
    <property type="component" value="Unassembled WGS sequence"/>
</dbReference>
<dbReference type="EMBL" id="JALJOT010000019">
    <property type="protein sequence ID" value="KAK9901111.1"/>
    <property type="molecule type" value="Genomic_DNA"/>
</dbReference>
<evidence type="ECO:0000313" key="2">
    <source>
        <dbReference type="EMBL" id="KAK9901111.1"/>
    </source>
</evidence>
<gene>
    <name evidence="2" type="ORF">WJX75_006341</name>
</gene>
<protein>
    <submittedName>
        <fullName evidence="2">Uncharacterized protein</fullName>
    </submittedName>
</protein>
<name>A0ABR2YAQ4_9CHLO</name>
<comment type="caution">
    <text evidence="2">The sequence shown here is derived from an EMBL/GenBank/DDBJ whole genome shotgun (WGS) entry which is preliminary data.</text>
</comment>
<reference evidence="2 3" key="1">
    <citation type="journal article" date="2024" name="Nat. Commun.">
        <title>Phylogenomics reveals the evolutionary origins of lichenization in chlorophyte algae.</title>
        <authorList>
            <person name="Puginier C."/>
            <person name="Libourel C."/>
            <person name="Otte J."/>
            <person name="Skaloud P."/>
            <person name="Haon M."/>
            <person name="Grisel S."/>
            <person name="Petersen M."/>
            <person name="Berrin J.G."/>
            <person name="Delaux P.M."/>
            <person name="Dal Grande F."/>
            <person name="Keller J."/>
        </authorList>
    </citation>
    <scope>NUCLEOTIDE SEQUENCE [LARGE SCALE GENOMIC DNA]</scope>
    <source>
        <strain evidence="2 3">SAG 216-7</strain>
    </source>
</reference>
<proteinExistence type="predicted"/>
<feature type="region of interest" description="Disordered" evidence="1">
    <location>
        <begin position="77"/>
        <end position="103"/>
    </location>
</feature>
<evidence type="ECO:0000256" key="1">
    <source>
        <dbReference type="SAM" id="MobiDB-lite"/>
    </source>
</evidence>
<evidence type="ECO:0000313" key="3">
    <source>
        <dbReference type="Proteomes" id="UP001491310"/>
    </source>
</evidence>
<accession>A0ABR2YAQ4</accession>
<keyword evidence="3" id="KW-1185">Reference proteome</keyword>